<keyword evidence="2" id="KW-0378">Hydrolase</keyword>
<keyword evidence="2" id="KW-0540">Nuclease</keyword>
<dbReference type="Gene3D" id="3.40.50.300">
    <property type="entry name" value="P-loop containing nucleotide triphosphate hydrolases"/>
    <property type="match status" value="1"/>
</dbReference>
<dbReference type="SUPFAM" id="SSF52540">
    <property type="entry name" value="P-loop containing nucleoside triphosphate hydrolases"/>
    <property type="match status" value="1"/>
</dbReference>
<dbReference type="PANTHER" id="PTHR43581">
    <property type="entry name" value="ATP/GTP PHOSPHATASE"/>
    <property type="match status" value="1"/>
</dbReference>
<evidence type="ECO:0000313" key="3">
    <source>
        <dbReference type="Proteomes" id="UP000524450"/>
    </source>
</evidence>
<dbReference type="CDD" id="cd00267">
    <property type="entry name" value="ABC_ATPase"/>
    <property type="match status" value="1"/>
</dbReference>
<protein>
    <submittedName>
        <fullName evidence="2">Putative ATP-dependent endonuclease of OLD family</fullName>
    </submittedName>
</protein>
<dbReference type="GO" id="GO:0004519">
    <property type="term" value="F:endonuclease activity"/>
    <property type="evidence" value="ECO:0007669"/>
    <property type="project" value="UniProtKB-KW"/>
</dbReference>
<dbReference type="InterPro" id="IPR041685">
    <property type="entry name" value="AAA_GajA/Old/RecF-like"/>
</dbReference>
<dbReference type="InterPro" id="IPR051396">
    <property type="entry name" value="Bact_Antivir_Def_Nuclease"/>
</dbReference>
<dbReference type="AlphaFoldDB" id="A0A840FE93"/>
<organism evidence="2 3">
    <name type="scientific">Variovorax guangxiensis</name>
    <dbReference type="NCBI Taxonomy" id="1775474"/>
    <lineage>
        <taxon>Bacteria</taxon>
        <taxon>Pseudomonadati</taxon>
        <taxon>Pseudomonadota</taxon>
        <taxon>Betaproteobacteria</taxon>
        <taxon>Burkholderiales</taxon>
        <taxon>Comamonadaceae</taxon>
        <taxon>Variovorax</taxon>
    </lineage>
</organism>
<proteinExistence type="predicted"/>
<comment type="caution">
    <text evidence="2">The sequence shown here is derived from an EMBL/GenBank/DDBJ whole genome shotgun (WGS) entry which is preliminary data.</text>
</comment>
<keyword evidence="2" id="KW-0255">Endonuclease</keyword>
<dbReference type="InterPro" id="IPR027417">
    <property type="entry name" value="P-loop_NTPase"/>
</dbReference>
<dbReference type="Proteomes" id="UP000524450">
    <property type="component" value="Unassembled WGS sequence"/>
</dbReference>
<evidence type="ECO:0000259" key="1">
    <source>
        <dbReference type="Pfam" id="PF13175"/>
    </source>
</evidence>
<name>A0A840FE93_9BURK</name>
<sequence>MSQNYFNTASRSAQCAVRQLLEASSAQSDTMFDNKPLEADLKLVKAHITNFRSVLDTGEFTLSGVTCLVGKNESGKTTVLHALERINPIDPSKKTFDKDLEYPRGYLAEYEARHPSGDATVITTTWTLDSEDVAAIETELGEGCLRTHDVVVYKKYGEEGTTWTVSLDESQIVASMLTRFGIKAAEKKQLSVTTVRDFVTKVAALEDASTEAKAAAAEIAKFRKGSAHCKAIDVLHERMPQFLYFSSYDRMDGRVQLEALETARANKTLNAGQQIFQDFLDFAGTSAQELQSATTFEKLKAKVEAASISISKQVFAYWSQNKNLKVEFTLEAGRSGDPAPFNSGHVMHTRIRNKLHDMTVPFDDRSAGFTWFFSFLVKFSQVQKRQGNVIILLDEPGLNLHAKAQSDLLRYFKEKLELKHQVIYTTHSPFMVPTDNIMSVRTVEDVVVYRQGEEPEVLGTKVGDEVLSTDRDTLFPLQGALGYELSQSLFVGEHTLLVEGPSDVLYLQAFSNALKAIGRKHLDPRWTLCPAGGVDKVWAFVSLFGGNKLHVAALIDYATGQKNNVEKLRKSQLLRDGHVLLAIDFCSQAEADTEDLLGEELFLELVNGAYSLAGSQKLVAGSLPAGPGANLRVVPKVEAAMKLVPSAKEFDHFQQASWLIQNPKALDATRHAAAFDRFEQLFLTLNKLLT</sequence>
<accession>A0A840FE93</accession>
<reference evidence="2 3" key="1">
    <citation type="submission" date="2020-08" db="EMBL/GenBank/DDBJ databases">
        <title>Genomic Encyclopedia of Type Strains, Phase IV (KMG-V): Genome sequencing to study the core and pangenomes of soil and plant-associated prokaryotes.</title>
        <authorList>
            <person name="Whitman W."/>
        </authorList>
    </citation>
    <scope>NUCLEOTIDE SEQUENCE [LARGE SCALE GENOMIC DNA]</scope>
    <source>
        <strain evidence="2 3">34/80</strain>
    </source>
</reference>
<evidence type="ECO:0000313" key="2">
    <source>
        <dbReference type="EMBL" id="MBB4219402.1"/>
    </source>
</evidence>
<gene>
    <name evidence="2" type="ORF">GGD71_000149</name>
</gene>
<dbReference type="Pfam" id="PF13175">
    <property type="entry name" value="AAA_15"/>
    <property type="match status" value="1"/>
</dbReference>
<feature type="domain" description="Endonuclease GajA/Old nuclease/RecF-like AAA" evidence="1">
    <location>
        <begin position="42"/>
        <end position="432"/>
    </location>
</feature>
<dbReference type="EMBL" id="JACIFZ010000001">
    <property type="protein sequence ID" value="MBB4219402.1"/>
    <property type="molecule type" value="Genomic_DNA"/>
</dbReference>
<dbReference type="PANTHER" id="PTHR43581:SF2">
    <property type="entry name" value="EXCINUCLEASE ATPASE SUBUNIT"/>
    <property type="match status" value="1"/>
</dbReference>